<comment type="caution">
    <text evidence="8">The sequence shown here is derived from an EMBL/GenBank/DDBJ whole genome shotgun (WGS) entry which is preliminary data.</text>
</comment>
<feature type="region of interest" description="Disordered" evidence="6">
    <location>
        <begin position="1"/>
        <end position="20"/>
    </location>
</feature>
<feature type="region of interest" description="Disordered" evidence="6">
    <location>
        <begin position="213"/>
        <end position="353"/>
    </location>
</feature>
<keyword evidence="5" id="KW-0539">Nucleus</keyword>
<dbReference type="SMART" id="SM00066">
    <property type="entry name" value="GAL4"/>
    <property type="match status" value="1"/>
</dbReference>
<dbReference type="GO" id="GO:0005634">
    <property type="term" value="C:nucleus"/>
    <property type="evidence" value="ECO:0007669"/>
    <property type="project" value="UniProtKB-SubCell"/>
</dbReference>
<dbReference type="HOGENOM" id="CLU_026660_3_0_1"/>
<dbReference type="InterPro" id="IPR036864">
    <property type="entry name" value="Zn2-C6_fun-type_DNA-bd_sf"/>
</dbReference>
<feature type="region of interest" description="Disordered" evidence="6">
    <location>
        <begin position="131"/>
        <end position="192"/>
    </location>
</feature>
<evidence type="ECO:0000256" key="3">
    <source>
        <dbReference type="ARBA" id="ARBA00023125"/>
    </source>
</evidence>
<feature type="compositionally biased region" description="Low complexity" evidence="6">
    <location>
        <begin position="131"/>
        <end position="145"/>
    </location>
</feature>
<dbReference type="PANTHER" id="PTHR47540:SF4">
    <property type="entry name" value="TRANSCRIPTION FACTOR RGLT"/>
    <property type="match status" value="1"/>
</dbReference>
<comment type="subcellular location">
    <subcellularLocation>
        <location evidence="1">Nucleus</location>
    </subcellularLocation>
</comment>
<name>A0A0C2FV51_9PEZI</name>
<dbReference type="AlphaFoldDB" id="A0A0C2FV51"/>
<dbReference type="VEuPathDB" id="FungiDB:SPBR_03626"/>
<dbReference type="OrthoDB" id="3498215at2759"/>
<dbReference type="InterPro" id="IPR051711">
    <property type="entry name" value="Stress_Response_Reg"/>
</dbReference>
<feature type="compositionally biased region" description="Low complexity" evidence="6">
    <location>
        <begin position="232"/>
        <end position="247"/>
    </location>
</feature>
<dbReference type="PROSITE" id="PS00463">
    <property type="entry name" value="ZN2_CY6_FUNGAL_1"/>
    <property type="match status" value="1"/>
</dbReference>
<accession>A0A0C2FV51</accession>
<dbReference type="GO" id="GO:0045944">
    <property type="term" value="P:positive regulation of transcription by RNA polymerase II"/>
    <property type="evidence" value="ECO:0007669"/>
    <property type="project" value="TreeGrafter"/>
</dbReference>
<organism evidence="8 9">
    <name type="scientific">Sporothrix brasiliensis 5110</name>
    <dbReference type="NCBI Taxonomy" id="1398154"/>
    <lineage>
        <taxon>Eukaryota</taxon>
        <taxon>Fungi</taxon>
        <taxon>Dikarya</taxon>
        <taxon>Ascomycota</taxon>
        <taxon>Pezizomycotina</taxon>
        <taxon>Sordariomycetes</taxon>
        <taxon>Sordariomycetidae</taxon>
        <taxon>Ophiostomatales</taxon>
        <taxon>Ophiostomataceae</taxon>
        <taxon>Sporothrix</taxon>
    </lineage>
</organism>
<protein>
    <submittedName>
        <fullName evidence="8">Fungal transcriptional regulatory protein</fullName>
    </submittedName>
</protein>
<feature type="domain" description="Zn(2)-C6 fungal-type" evidence="7">
    <location>
        <begin position="20"/>
        <end position="50"/>
    </location>
</feature>
<dbReference type="GO" id="GO:0000981">
    <property type="term" value="F:DNA-binding transcription factor activity, RNA polymerase II-specific"/>
    <property type="evidence" value="ECO:0007669"/>
    <property type="project" value="InterPro"/>
</dbReference>
<dbReference type="Gene3D" id="4.10.240.10">
    <property type="entry name" value="Zn(2)-C6 fungal-type DNA-binding domain"/>
    <property type="match status" value="1"/>
</dbReference>
<feature type="compositionally biased region" description="Polar residues" evidence="6">
    <location>
        <begin position="252"/>
        <end position="268"/>
    </location>
</feature>
<keyword evidence="4" id="KW-0804">Transcription</keyword>
<dbReference type="SUPFAM" id="SSF57701">
    <property type="entry name" value="Zn2/Cys6 DNA-binding domain"/>
    <property type="match status" value="1"/>
</dbReference>
<evidence type="ECO:0000256" key="4">
    <source>
        <dbReference type="ARBA" id="ARBA00023163"/>
    </source>
</evidence>
<evidence type="ECO:0000256" key="6">
    <source>
        <dbReference type="SAM" id="MobiDB-lite"/>
    </source>
</evidence>
<dbReference type="PANTHER" id="PTHR47540">
    <property type="entry name" value="THIAMINE REPRESSIBLE GENES REGULATORY PROTEIN THI5"/>
    <property type="match status" value="1"/>
</dbReference>
<feature type="region of interest" description="Disordered" evidence="6">
    <location>
        <begin position="53"/>
        <end position="74"/>
    </location>
</feature>
<dbReference type="EMBL" id="AWTV01000003">
    <property type="protein sequence ID" value="KIH94928.1"/>
    <property type="molecule type" value="Genomic_DNA"/>
</dbReference>
<sequence length="678" mass="72640">MSEPQNGPSPDAAEQKKRRACDECRTRKLACTKEADGCRRCRREGIACIYSAQKPMGRPRKRPRADEEDEKAATDAAVRANSGTVNVVRDTPDGDVGLSILADQVSSPGFTFFDFLGIGDNNALDPNLLQQQQLQQDQQQQDQQQHTAHEDPVPTSVHTQPVTSFPAATAAVSGLSPPSTARHSPMPTTTRRYERLFPRSLFGINFSDIDFNTGPTDAMAGGVPTPPTRTDSNGNSNSNGESPSGGSDVPTLASNGSQSSQATETPASNQPPQPMVTPGLTPGLAGTSPHGWLPRQASLGILPPSPKAIPQQLPPLPTTAEAAPSAYDGENNGQKNNGELPPFEPKPYPLPEGTPTLVGGIPTVTPVDAYSKSSAAWLLTAPNRVCGCLARLYLALDSLQHLPTEVGPAMTVARNAAHTAHDTVLCPSCSPPHLDLYVKPPVQAFQNLMILGALLPTIAHAYRRIVTMVDEETQRAAAAKQRLPLSLTEYGGVWGHMARWDNVCAQTSSMDNCVVDPPLWRLVVRALLKMDVYGIHLDRDDMDDKEAADSMAAVAQQAMVATGVGGPSPASDTDMAGGNGSPAANYTSPHPERKTTGGAKASFFMVPVHFGLKDIAEMMEERSKMRHKFMDDAYDAGLIKTHDEGGECGYYRLPPGEKPNCQKVIEMARQEIDKLVIV</sequence>
<dbReference type="PROSITE" id="PS50048">
    <property type="entry name" value="ZN2_CY6_FUNGAL_2"/>
    <property type="match status" value="1"/>
</dbReference>
<evidence type="ECO:0000256" key="5">
    <source>
        <dbReference type="ARBA" id="ARBA00023242"/>
    </source>
</evidence>
<proteinExistence type="predicted"/>
<dbReference type="GeneID" id="63676837"/>
<feature type="compositionally biased region" description="Pro residues" evidence="6">
    <location>
        <begin position="342"/>
        <end position="352"/>
    </location>
</feature>
<evidence type="ECO:0000259" key="7">
    <source>
        <dbReference type="PROSITE" id="PS50048"/>
    </source>
</evidence>
<evidence type="ECO:0000256" key="1">
    <source>
        <dbReference type="ARBA" id="ARBA00004123"/>
    </source>
</evidence>
<feature type="compositionally biased region" description="Polar residues" evidence="6">
    <location>
        <begin position="176"/>
        <end position="190"/>
    </location>
</feature>
<evidence type="ECO:0000256" key="2">
    <source>
        <dbReference type="ARBA" id="ARBA00023015"/>
    </source>
</evidence>
<dbReference type="RefSeq" id="XP_040622938.1">
    <property type="nucleotide sequence ID" value="XM_040761916.1"/>
</dbReference>
<evidence type="ECO:0000313" key="8">
    <source>
        <dbReference type="EMBL" id="KIH94928.1"/>
    </source>
</evidence>
<dbReference type="Proteomes" id="UP000031575">
    <property type="component" value="Unassembled WGS sequence"/>
</dbReference>
<feature type="region of interest" description="Disordered" evidence="6">
    <location>
        <begin position="562"/>
        <end position="598"/>
    </location>
</feature>
<keyword evidence="3" id="KW-0238">DNA-binding</keyword>
<feature type="compositionally biased region" description="Pro residues" evidence="6">
    <location>
        <begin position="303"/>
        <end position="317"/>
    </location>
</feature>
<dbReference type="GO" id="GO:0043565">
    <property type="term" value="F:sequence-specific DNA binding"/>
    <property type="evidence" value="ECO:0007669"/>
    <property type="project" value="TreeGrafter"/>
</dbReference>
<evidence type="ECO:0000313" key="9">
    <source>
        <dbReference type="Proteomes" id="UP000031575"/>
    </source>
</evidence>
<dbReference type="GO" id="GO:0008270">
    <property type="term" value="F:zinc ion binding"/>
    <property type="evidence" value="ECO:0007669"/>
    <property type="project" value="InterPro"/>
</dbReference>
<keyword evidence="9" id="KW-1185">Reference proteome</keyword>
<gene>
    <name evidence="8" type="ORF">SPBR_03626</name>
</gene>
<dbReference type="Pfam" id="PF00172">
    <property type="entry name" value="Zn_clus"/>
    <property type="match status" value="1"/>
</dbReference>
<dbReference type="CDD" id="cd00067">
    <property type="entry name" value="GAL4"/>
    <property type="match status" value="1"/>
</dbReference>
<keyword evidence="2" id="KW-0805">Transcription regulation</keyword>
<dbReference type="InterPro" id="IPR001138">
    <property type="entry name" value="Zn2Cys6_DnaBD"/>
</dbReference>
<reference evidence="8 9" key="1">
    <citation type="journal article" date="2014" name="BMC Genomics">
        <title>Comparative genomics of the major fungal agents of human and animal Sporotrichosis: Sporothrix schenckii and Sporothrix brasiliensis.</title>
        <authorList>
            <person name="Teixeira M.M."/>
            <person name="de Almeida L.G."/>
            <person name="Kubitschek-Barreira P."/>
            <person name="Alves F.L."/>
            <person name="Kioshima E.S."/>
            <person name="Abadio A.K."/>
            <person name="Fernandes L."/>
            <person name="Derengowski L.S."/>
            <person name="Ferreira K.S."/>
            <person name="Souza R.C."/>
            <person name="Ruiz J.C."/>
            <person name="de Andrade N.C."/>
            <person name="Paes H.C."/>
            <person name="Nicola A.M."/>
            <person name="Albuquerque P."/>
            <person name="Gerber A.L."/>
            <person name="Martins V.P."/>
            <person name="Peconick L.D."/>
            <person name="Neto A.V."/>
            <person name="Chaucanez C.B."/>
            <person name="Silva P.A."/>
            <person name="Cunha O.L."/>
            <person name="de Oliveira F.F."/>
            <person name="dos Santos T.C."/>
            <person name="Barros A.L."/>
            <person name="Soares M.A."/>
            <person name="de Oliveira L.M."/>
            <person name="Marini M.M."/>
            <person name="Villalobos-Duno H."/>
            <person name="Cunha M.M."/>
            <person name="de Hoog S."/>
            <person name="da Silveira J.F."/>
            <person name="Henrissat B."/>
            <person name="Nino-Vega G.A."/>
            <person name="Cisalpino P.S."/>
            <person name="Mora-Montes H.M."/>
            <person name="Almeida S.R."/>
            <person name="Stajich J.E."/>
            <person name="Lopes-Bezerra L.M."/>
            <person name="Vasconcelos A.T."/>
            <person name="Felipe M.S."/>
        </authorList>
    </citation>
    <scope>NUCLEOTIDE SEQUENCE [LARGE SCALE GENOMIC DNA]</scope>
    <source>
        <strain evidence="8 9">5110</strain>
    </source>
</reference>